<gene>
    <name evidence="1" type="ORF">M0M42_17030</name>
</gene>
<proteinExistence type="predicted"/>
<dbReference type="Gene3D" id="3.10.180.10">
    <property type="entry name" value="2,3-Dihydroxybiphenyl 1,2-Dioxygenase, domain 1"/>
    <property type="match status" value="1"/>
</dbReference>
<dbReference type="SUPFAM" id="SSF54593">
    <property type="entry name" value="Glyoxalase/Bleomycin resistance protein/Dihydroxybiphenyl dioxygenase"/>
    <property type="match status" value="1"/>
</dbReference>
<evidence type="ECO:0000313" key="2">
    <source>
        <dbReference type="Proteomes" id="UP000831189"/>
    </source>
</evidence>
<protein>
    <recommendedName>
        <fullName evidence="3">VOC domain-containing protein</fullName>
    </recommendedName>
</protein>
<dbReference type="Proteomes" id="UP000831189">
    <property type="component" value="Chromosome"/>
</dbReference>
<organism evidence="1 2">
    <name type="scientific">Pseudomonas knackmussii</name>
    <dbReference type="NCBI Taxonomy" id="65741"/>
    <lineage>
        <taxon>Bacteria</taxon>
        <taxon>Pseudomonadati</taxon>
        <taxon>Pseudomonadota</taxon>
        <taxon>Gammaproteobacteria</taxon>
        <taxon>Pseudomonadales</taxon>
        <taxon>Pseudomonadaceae</taxon>
        <taxon>Pseudomonas</taxon>
    </lineage>
</organism>
<keyword evidence="2" id="KW-1185">Reference proteome</keyword>
<dbReference type="EMBL" id="CP096208">
    <property type="protein sequence ID" value="UPQ82087.1"/>
    <property type="molecule type" value="Genomic_DNA"/>
</dbReference>
<evidence type="ECO:0008006" key="3">
    <source>
        <dbReference type="Google" id="ProtNLM"/>
    </source>
</evidence>
<evidence type="ECO:0000313" key="1">
    <source>
        <dbReference type="EMBL" id="UPQ82087.1"/>
    </source>
</evidence>
<reference evidence="1 2" key="1">
    <citation type="submission" date="2022-04" db="EMBL/GenBank/DDBJ databases">
        <title>Pseudomonas knackmussii B09-2.</title>
        <authorList>
            <person name="Deng Y."/>
        </authorList>
    </citation>
    <scope>NUCLEOTIDE SEQUENCE [LARGE SCALE GENOMIC DNA]</scope>
    <source>
        <strain evidence="1 2">B09-2</strain>
    </source>
</reference>
<sequence length="130" mass="14652">MNPTFHPGRNIAMKVPAHEYRRTVAFYRDTLALKELTPRDADDEQTPRFAFGDKVLWLDCVAGLSQAEIWLEVVTDDLDAASTYLQQQQCARRDEIEPLPEGFRAFWIASPANIIHLISEAARPDGPAAL</sequence>
<name>A0ABY4KS65_9PSED</name>
<accession>A0ABY4KS65</accession>
<dbReference type="InterPro" id="IPR029068">
    <property type="entry name" value="Glyas_Bleomycin-R_OHBP_Dase"/>
</dbReference>